<protein>
    <submittedName>
        <fullName evidence="1">Uncharacterized protein</fullName>
    </submittedName>
</protein>
<evidence type="ECO:0000313" key="1">
    <source>
        <dbReference type="EMBL" id="SDP78430.1"/>
    </source>
</evidence>
<accession>A0A1H0VJ04</accession>
<proteinExistence type="predicted"/>
<reference evidence="1 2" key="1">
    <citation type="submission" date="2016-10" db="EMBL/GenBank/DDBJ databases">
        <authorList>
            <person name="de Groot N.N."/>
        </authorList>
    </citation>
    <scope>NUCLEOTIDE SEQUENCE [LARGE SCALE GENOMIC DNA]</scope>
    <source>
        <strain evidence="1 2">DSM 12272</strain>
    </source>
</reference>
<gene>
    <name evidence="1" type="ORF">SAMN04488529_11715</name>
</gene>
<dbReference type="AlphaFoldDB" id="A0A1H0VJ04"/>
<dbReference type="STRING" id="94869.SAMN04488529_11715"/>
<dbReference type="RefSeq" id="WP_089972746.1">
    <property type="nucleotide sequence ID" value="NZ_JAHLDZ010000020.1"/>
</dbReference>
<dbReference type="Proteomes" id="UP000198597">
    <property type="component" value="Unassembled WGS sequence"/>
</dbReference>
<evidence type="ECO:0000313" key="2">
    <source>
        <dbReference type="Proteomes" id="UP000198597"/>
    </source>
</evidence>
<keyword evidence="2" id="KW-1185">Reference proteome</keyword>
<name>A0A1H0VJ04_9CLOT</name>
<organism evidence="1 2">
    <name type="scientific">Clostridium gasigenes</name>
    <dbReference type="NCBI Taxonomy" id="94869"/>
    <lineage>
        <taxon>Bacteria</taxon>
        <taxon>Bacillati</taxon>
        <taxon>Bacillota</taxon>
        <taxon>Clostridia</taxon>
        <taxon>Eubacteriales</taxon>
        <taxon>Clostridiaceae</taxon>
        <taxon>Clostridium</taxon>
    </lineage>
</organism>
<sequence length="69" mass="8417">MNDNDFKRKRIEYLNNWPNVEPFEIEKKYYENVKTVKLLRKTIFIPFLLKNEEDAEYNTAISFIIDAIE</sequence>
<dbReference type="EMBL" id="FNJM01000017">
    <property type="protein sequence ID" value="SDP78430.1"/>
    <property type="molecule type" value="Genomic_DNA"/>
</dbReference>